<proteinExistence type="inferred from homology"/>
<dbReference type="GO" id="GO:0006869">
    <property type="term" value="P:lipid transport"/>
    <property type="evidence" value="ECO:0007669"/>
    <property type="project" value="UniProtKB-ARBA"/>
</dbReference>
<protein>
    <submittedName>
        <fullName evidence="3">CSON009950 protein</fullName>
    </submittedName>
</protein>
<dbReference type="AlphaFoldDB" id="A0A336LLD1"/>
<reference evidence="3" key="1">
    <citation type="submission" date="2018-07" db="EMBL/GenBank/DDBJ databases">
        <authorList>
            <person name="Quirk P.G."/>
            <person name="Krulwich T.A."/>
        </authorList>
    </citation>
    <scope>NUCLEOTIDE SEQUENCE</scope>
</reference>
<evidence type="ECO:0000259" key="2">
    <source>
        <dbReference type="PROSITE" id="PS50003"/>
    </source>
</evidence>
<dbReference type="Gene3D" id="2.30.29.30">
    <property type="entry name" value="Pleckstrin-homology domain (PH domain)/Phosphotyrosine-binding domain (PTB)"/>
    <property type="match status" value="1"/>
</dbReference>
<dbReference type="EMBL" id="UFQT01000039">
    <property type="protein sequence ID" value="SSX18515.1"/>
    <property type="molecule type" value="Genomic_DNA"/>
</dbReference>
<dbReference type="InterPro" id="IPR001849">
    <property type="entry name" value="PH_domain"/>
</dbReference>
<dbReference type="InterPro" id="IPR041680">
    <property type="entry name" value="PH_8"/>
</dbReference>
<dbReference type="OMA" id="LNRMINQ"/>
<comment type="similarity">
    <text evidence="1">Belongs to the OSBP family.</text>
</comment>
<dbReference type="InterPro" id="IPR011993">
    <property type="entry name" value="PH-like_dom_sf"/>
</dbReference>
<feature type="domain" description="PH" evidence="2">
    <location>
        <begin position="14"/>
        <end position="117"/>
    </location>
</feature>
<sequence length="221" mass="24213">MEANSNLSKVLNPRPVLSGILLKYTNYVKGYQMRYFTVDATQGTLSYYLCEGPEDNPQPVITSQPRGQVQLVSAIICPSEDSRTFLINCATGEMIKLRAPDTRIRQEWVDGLRAIVQSHSQALSMSSSKSPISVRDSLAAFDALDACRQQLQQTETCNASLIKAIESAGVDAGPQSGPALSHTDPDFLVLKALSATTTTVLFQALGLLQKYNEYQENMEAF</sequence>
<dbReference type="SUPFAM" id="SSF50729">
    <property type="entry name" value="PH domain-like"/>
    <property type="match status" value="1"/>
</dbReference>
<dbReference type="SMART" id="SM00233">
    <property type="entry name" value="PH"/>
    <property type="match status" value="1"/>
</dbReference>
<accession>A0A336LLD1</accession>
<dbReference type="PROSITE" id="PS50003">
    <property type="entry name" value="PH_DOMAIN"/>
    <property type="match status" value="1"/>
</dbReference>
<organism evidence="3">
    <name type="scientific">Culicoides sonorensis</name>
    <name type="common">Biting midge</name>
    <dbReference type="NCBI Taxonomy" id="179676"/>
    <lineage>
        <taxon>Eukaryota</taxon>
        <taxon>Metazoa</taxon>
        <taxon>Ecdysozoa</taxon>
        <taxon>Arthropoda</taxon>
        <taxon>Hexapoda</taxon>
        <taxon>Insecta</taxon>
        <taxon>Pterygota</taxon>
        <taxon>Neoptera</taxon>
        <taxon>Endopterygota</taxon>
        <taxon>Diptera</taxon>
        <taxon>Nematocera</taxon>
        <taxon>Chironomoidea</taxon>
        <taxon>Ceratopogonidae</taxon>
        <taxon>Ceratopogoninae</taxon>
        <taxon>Culicoides</taxon>
        <taxon>Monoculicoides</taxon>
    </lineage>
</organism>
<evidence type="ECO:0000256" key="1">
    <source>
        <dbReference type="ARBA" id="ARBA00008842"/>
    </source>
</evidence>
<name>A0A336LLD1_CULSO</name>
<dbReference type="VEuPathDB" id="VectorBase:CSON009950"/>
<dbReference type="Pfam" id="PF15409">
    <property type="entry name" value="PH_8"/>
    <property type="match status" value="1"/>
</dbReference>
<evidence type="ECO:0000313" key="3">
    <source>
        <dbReference type="EMBL" id="SSX18515.1"/>
    </source>
</evidence>
<gene>
    <name evidence="3" type="primary">CSON009950</name>
</gene>